<dbReference type="EMBL" id="ASRH01000007">
    <property type="protein sequence ID" value="EWG06828.1"/>
    <property type="molecule type" value="Genomic_DNA"/>
</dbReference>
<dbReference type="AlphaFoldDB" id="W7KKS5"/>
<accession>W7KKS5</accession>
<evidence type="ECO:0000313" key="2">
    <source>
        <dbReference type="Proteomes" id="UP000054284"/>
    </source>
</evidence>
<proteinExistence type="predicted"/>
<sequence length="105" mass="11823">MEIKTYCEESYVNVVPFLRAAIIKTLTRRGLPVKKAVKVLGVSTTAYEKHAQDERVDKIIKDEELGDMVEALASRILVGERIEPSTFCILCAKSRRLFGLKGCTY</sequence>
<name>W7KKS5_9CREN</name>
<protein>
    <submittedName>
        <fullName evidence="1">Uncharacterized protein</fullName>
    </submittedName>
</protein>
<evidence type="ECO:0000313" key="1">
    <source>
        <dbReference type="EMBL" id="EWG06828.1"/>
    </source>
</evidence>
<comment type="caution">
    <text evidence="1">The sequence shown here is derived from an EMBL/GenBank/DDBJ whole genome shotgun (WGS) entry which is preliminary data.</text>
</comment>
<reference evidence="1 2" key="1">
    <citation type="journal article" date="2014" name="Genome Announc.">
        <title>Draft Genome Sequence of the Sulfolobales Archaeon AZ1, Obtained through Metagenomic Analysis of a Mexican Hot Spring.</title>
        <authorList>
            <person name="Servin-Garciduenas L.E."/>
            <person name="Martinez-Romero E."/>
        </authorList>
    </citation>
    <scope>NUCLEOTIDE SEQUENCE [LARGE SCALE GENOMIC DNA]</scope>
    <source>
        <strain evidence="1">AZ1-illumnia</strain>
    </source>
</reference>
<dbReference type="Proteomes" id="UP000054284">
    <property type="component" value="Unassembled WGS sequence"/>
</dbReference>
<keyword evidence="2" id="KW-1185">Reference proteome</keyword>
<gene>
    <name evidence="1" type="ORF">ASUL_07639</name>
</gene>
<organism evidence="1 2">
    <name type="scientific">Candidatus Aramenus sulfurataquae</name>
    <dbReference type="NCBI Taxonomy" id="1326980"/>
    <lineage>
        <taxon>Archaea</taxon>
        <taxon>Thermoproteota</taxon>
        <taxon>Thermoprotei</taxon>
        <taxon>Sulfolobales</taxon>
        <taxon>Sulfolobaceae</taxon>
        <taxon>Candidatus Aramenus</taxon>
    </lineage>
</organism>